<organism evidence="2 3">
    <name type="scientific">Blepharisma stoltei</name>
    <dbReference type="NCBI Taxonomy" id="1481888"/>
    <lineage>
        <taxon>Eukaryota</taxon>
        <taxon>Sar</taxon>
        <taxon>Alveolata</taxon>
        <taxon>Ciliophora</taxon>
        <taxon>Postciliodesmatophora</taxon>
        <taxon>Heterotrichea</taxon>
        <taxon>Heterotrichida</taxon>
        <taxon>Blepharismidae</taxon>
        <taxon>Blepharisma</taxon>
    </lineage>
</organism>
<evidence type="ECO:0000313" key="2">
    <source>
        <dbReference type="EMBL" id="CAG9318887.1"/>
    </source>
</evidence>
<protein>
    <submittedName>
        <fullName evidence="2">Uncharacterized protein</fullName>
    </submittedName>
</protein>
<dbReference type="Proteomes" id="UP001162131">
    <property type="component" value="Unassembled WGS sequence"/>
</dbReference>
<accession>A0AAU9J5T2</accession>
<keyword evidence="3" id="KW-1185">Reference proteome</keyword>
<evidence type="ECO:0000313" key="3">
    <source>
        <dbReference type="Proteomes" id="UP001162131"/>
    </source>
</evidence>
<reference evidence="2" key="1">
    <citation type="submission" date="2021-09" db="EMBL/GenBank/DDBJ databases">
        <authorList>
            <consortium name="AG Swart"/>
            <person name="Singh M."/>
            <person name="Singh A."/>
            <person name="Seah K."/>
            <person name="Emmerich C."/>
        </authorList>
    </citation>
    <scope>NUCLEOTIDE SEQUENCE</scope>
    <source>
        <strain evidence="2">ATCC30299</strain>
    </source>
</reference>
<keyword evidence="1" id="KW-0175">Coiled coil</keyword>
<dbReference type="EMBL" id="CAJZBQ010000021">
    <property type="protein sequence ID" value="CAG9318887.1"/>
    <property type="molecule type" value="Genomic_DNA"/>
</dbReference>
<gene>
    <name evidence="2" type="ORF">BSTOLATCC_MIC22247</name>
</gene>
<name>A0AAU9J5T2_9CILI</name>
<dbReference type="AlphaFoldDB" id="A0AAU9J5T2"/>
<feature type="coiled-coil region" evidence="1">
    <location>
        <begin position="58"/>
        <end position="85"/>
    </location>
</feature>
<sequence length="114" mass="13263">MDELQNLVSVEQKYNEEINSMLEFIRTKEIHLEKLDDIINCLENDKNVAHSAGKFQDAAMLANTIGKYENEEASIEEEIRNMNDDLFKKELLLFEIQTIFKELEVNPLKTIQSA</sequence>
<comment type="caution">
    <text evidence="2">The sequence shown here is derived from an EMBL/GenBank/DDBJ whole genome shotgun (WGS) entry which is preliminary data.</text>
</comment>
<evidence type="ECO:0000256" key="1">
    <source>
        <dbReference type="SAM" id="Coils"/>
    </source>
</evidence>
<proteinExistence type="predicted"/>